<keyword evidence="4" id="KW-1185">Reference proteome</keyword>
<evidence type="ECO:0000313" key="3">
    <source>
        <dbReference type="EMBL" id="KAJ5099346.1"/>
    </source>
</evidence>
<feature type="region of interest" description="Disordered" evidence="2">
    <location>
        <begin position="152"/>
        <end position="181"/>
    </location>
</feature>
<proteinExistence type="predicted"/>
<name>A0A9W9KB87_9EURO</name>
<dbReference type="OrthoDB" id="4365667at2759"/>
<sequence>MSSTERSSARLRKKKESRQRPSLLIRPDEGVPEAIELEDTDGLIEWIRGHPETAWRVIMRRQDRTNELETELVEIRDTDTDADGVMNTNQAIIELAEKNTRLENEIAQLREQTSTAAIAEQYAEEYARIREERDAAIRERDGVLTTMRLMGTTPVRESPGPSTISNKKSIKMPDPPMLNDGKDVKFKTWRNEIRRKLLLNEDHYPTAAHQLTYVSSRCEGKARRHINPRMQDNAMNPRSYQNIQDVFDHLEGVFHDPNQKQAARVSHIEDGTKETRFH</sequence>
<dbReference type="AlphaFoldDB" id="A0A9W9KB87"/>
<evidence type="ECO:0000313" key="4">
    <source>
        <dbReference type="Proteomes" id="UP001149074"/>
    </source>
</evidence>
<reference evidence="3" key="2">
    <citation type="journal article" date="2023" name="IMA Fungus">
        <title>Comparative genomic study of the Penicillium genus elucidates a diverse pangenome and 15 lateral gene transfer events.</title>
        <authorList>
            <person name="Petersen C."/>
            <person name="Sorensen T."/>
            <person name="Nielsen M.R."/>
            <person name="Sondergaard T.E."/>
            <person name="Sorensen J.L."/>
            <person name="Fitzpatrick D.A."/>
            <person name="Frisvad J.C."/>
            <person name="Nielsen K.L."/>
        </authorList>
    </citation>
    <scope>NUCLEOTIDE SEQUENCE</scope>
    <source>
        <strain evidence="3">IBT 30761</strain>
    </source>
</reference>
<feature type="coiled-coil region" evidence="1">
    <location>
        <begin position="85"/>
        <end position="139"/>
    </location>
</feature>
<gene>
    <name evidence="3" type="ORF">N7532_006347</name>
</gene>
<dbReference type="RefSeq" id="XP_056475000.1">
    <property type="nucleotide sequence ID" value="XM_056618841.1"/>
</dbReference>
<organism evidence="3 4">
    <name type="scientific">Penicillium argentinense</name>
    <dbReference type="NCBI Taxonomy" id="1131581"/>
    <lineage>
        <taxon>Eukaryota</taxon>
        <taxon>Fungi</taxon>
        <taxon>Dikarya</taxon>
        <taxon>Ascomycota</taxon>
        <taxon>Pezizomycotina</taxon>
        <taxon>Eurotiomycetes</taxon>
        <taxon>Eurotiomycetidae</taxon>
        <taxon>Eurotiales</taxon>
        <taxon>Aspergillaceae</taxon>
        <taxon>Penicillium</taxon>
    </lineage>
</organism>
<accession>A0A9W9KB87</accession>
<reference evidence="3" key="1">
    <citation type="submission" date="2022-11" db="EMBL/GenBank/DDBJ databases">
        <authorList>
            <person name="Petersen C."/>
        </authorList>
    </citation>
    <scope>NUCLEOTIDE SEQUENCE</scope>
    <source>
        <strain evidence="3">IBT 30761</strain>
    </source>
</reference>
<comment type="caution">
    <text evidence="3">The sequence shown here is derived from an EMBL/GenBank/DDBJ whole genome shotgun (WGS) entry which is preliminary data.</text>
</comment>
<dbReference type="EMBL" id="JAPQKI010000005">
    <property type="protein sequence ID" value="KAJ5099346.1"/>
    <property type="molecule type" value="Genomic_DNA"/>
</dbReference>
<protein>
    <submittedName>
        <fullName evidence="3">Uncharacterized protein</fullName>
    </submittedName>
</protein>
<dbReference type="GeneID" id="81357820"/>
<evidence type="ECO:0000256" key="2">
    <source>
        <dbReference type="SAM" id="MobiDB-lite"/>
    </source>
</evidence>
<feature type="region of interest" description="Disordered" evidence="2">
    <location>
        <begin position="1"/>
        <end position="27"/>
    </location>
</feature>
<dbReference type="Proteomes" id="UP001149074">
    <property type="component" value="Unassembled WGS sequence"/>
</dbReference>
<keyword evidence="1" id="KW-0175">Coiled coil</keyword>
<evidence type="ECO:0000256" key="1">
    <source>
        <dbReference type="SAM" id="Coils"/>
    </source>
</evidence>